<keyword evidence="2" id="KW-1185">Reference proteome</keyword>
<sequence>SRGKKEALELGELYQIFYKSLPITEIAKEFLSNDIFANWLSENSHMPSSNNMPNSKHMTTNNLTEQMNKLIEGQHIGIQPINHFIERLYHIILVQNNIIEETSSQLIFESGQSYQLLQPMLDKLASKHSIAKLDNYYLANILTAHLFNDIEDNKVTLDTIKHDLSKAVIFFLQKCGVTEKDPFHPAKMLAQKTLGVGAPKNYITNNDSMLLDEEIELSNLSNSEEDMVVNSREVLCPLPLSTQKRTTAAIHICKCNISKK</sequence>
<evidence type="ECO:0000313" key="2">
    <source>
        <dbReference type="Proteomes" id="UP000789901"/>
    </source>
</evidence>
<proteinExistence type="predicted"/>
<feature type="non-terminal residue" evidence="1">
    <location>
        <position position="1"/>
    </location>
</feature>
<evidence type="ECO:0000313" key="1">
    <source>
        <dbReference type="EMBL" id="CAG8828967.1"/>
    </source>
</evidence>
<gene>
    <name evidence="1" type="ORF">GMARGA_LOCUS29858</name>
</gene>
<protein>
    <submittedName>
        <fullName evidence="1">37992_t:CDS:1</fullName>
    </submittedName>
</protein>
<dbReference type="EMBL" id="CAJVQB010040930">
    <property type="protein sequence ID" value="CAG8828967.1"/>
    <property type="molecule type" value="Genomic_DNA"/>
</dbReference>
<dbReference type="Proteomes" id="UP000789901">
    <property type="component" value="Unassembled WGS sequence"/>
</dbReference>
<organism evidence="1 2">
    <name type="scientific">Gigaspora margarita</name>
    <dbReference type="NCBI Taxonomy" id="4874"/>
    <lineage>
        <taxon>Eukaryota</taxon>
        <taxon>Fungi</taxon>
        <taxon>Fungi incertae sedis</taxon>
        <taxon>Mucoromycota</taxon>
        <taxon>Glomeromycotina</taxon>
        <taxon>Glomeromycetes</taxon>
        <taxon>Diversisporales</taxon>
        <taxon>Gigasporaceae</taxon>
        <taxon>Gigaspora</taxon>
    </lineage>
</organism>
<feature type="non-terminal residue" evidence="1">
    <location>
        <position position="260"/>
    </location>
</feature>
<reference evidence="1 2" key="1">
    <citation type="submission" date="2021-06" db="EMBL/GenBank/DDBJ databases">
        <authorList>
            <person name="Kallberg Y."/>
            <person name="Tangrot J."/>
            <person name="Rosling A."/>
        </authorList>
    </citation>
    <scope>NUCLEOTIDE SEQUENCE [LARGE SCALE GENOMIC DNA]</scope>
    <source>
        <strain evidence="1 2">120-4 pot B 10/14</strain>
    </source>
</reference>
<accession>A0ABN7WE11</accession>
<comment type="caution">
    <text evidence="1">The sequence shown here is derived from an EMBL/GenBank/DDBJ whole genome shotgun (WGS) entry which is preliminary data.</text>
</comment>
<name>A0ABN7WE11_GIGMA</name>